<feature type="compositionally biased region" description="Basic and acidic residues" evidence="2">
    <location>
        <begin position="2668"/>
        <end position="2689"/>
    </location>
</feature>
<feature type="signal peptide" evidence="4">
    <location>
        <begin position="1"/>
        <end position="20"/>
    </location>
</feature>
<dbReference type="Proteomes" id="UP000466864">
    <property type="component" value="Unassembled WGS sequence"/>
</dbReference>
<keyword evidence="7" id="KW-1185">Reference proteome</keyword>
<feature type="domain" description="DUF7507" evidence="5">
    <location>
        <begin position="2585"/>
        <end position="2676"/>
    </location>
</feature>
<feature type="region of interest" description="Disordered" evidence="2">
    <location>
        <begin position="30"/>
        <end position="161"/>
    </location>
</feature>
<evidence type="ECO:0000256" key="1">
    <source>
        <dbReference type="ARBA" id="ARBA00004196"/>
    </source>
</evidence>
<feature type="region of interest" description="Disordered" evidence="2">
    <location>
        <begin position="2666"/>
        <end position="2711"/>
    </location>
</feature>
<evidence type="ECO:0000256" key="2">
    <source>
        <dbReference type="SAM" id="MobiDB-lite"/>
    </source>
</evidence>
<reference evidence="6 7" key="1">
    <citation type="submission" date="2019-08" db="EMBL/GenBank/DDBJ databases">
        <title>In-depth cultivation of the pig gut microbiome towards novel bacterial diversity and tailored functional studies.</title>
        <authorList>
            <person name="Wylensek D."/>
            <person name="Hitch T.C.A."/>
            <person name="Clavel T."/>
        </authorList>
    </citation>
    <scope>NUCLEOTIDE SEQUENCE [LARGE SCALE GENOMIC DNA]</scope>
    <source>
        <strain evidence="6 7">Oil+RF-744-WCA-WT-13</strain>
    </source>
</reference>
<evidence type="ECO:0000313" key="7">
    <source>
        <dbReference type="Proteomes" id="UP000466864"/>
    </source>
</evidence>
<keyword evidence="3" id="KW-0472">Membrane</keyword>
<dbReference type="NCBIfam" id="TIGR02543">
    <property type="entry name" value="List_Bact_rpt"/>
    <property type="match status" value="2"/>
</dbReference>
<comment type="caution">
    <text evidence="6">The sequence shown here is derived from an EMBL/GenBank/DDBJ whole genome shotgun (WGS) entry which is preliminary data.</text>
</comment>
<dbReference type="InterPro" id="IPR055354">
    <property type="entry name" value="DUF7507"/>
</dbReference>
<dbReference type="GO" id="GO:0030313">
    <property type="term" value="C:cell envelope"/>
    <property type="evidence" value="ECO:0007669"/>
    <property type="project" value="UniProtKB-SubCell"/>
</dbReference>
<dbReference type="InterPro" id="IPR042229">
    <property type="entry name" value="Listeria/Bacterioides_rpt_sf"/>
</dbReference>
<dbReference type="RefSeq" id="WP_154456969.1">
    <property type="nucleotide sequence ID" value="NZ_VUMV01000001.1"/>
</dbReference>
<feature type="region of interest" description="Disordered" evidence="2">
    <location>
        <begin position="539"/>
        <end position="570"/>
    </location>
</feature>
<dbReference type="NCBIfam" id="TIGR01451">
    <property type="entry name" value="B_ant_repeat"/>
    <property type="match status" value="2"/>
</dbReference>
<keyword evidence="3" id="KW-1133">Transmembrane helix</keyword>
<organism evidence="6 7">
    <name type="scientific">Bilifractor porci</name>
    <dbReference type="NCBI Taxonomy" id="2606636"/>
    <lineage>
        <taxon>Bacteria</taxon>
        <taxon>Bacillati</taxon>
        <taxon>Bacillota</taxon>
        <taxon>Clostridia</taxon>
        <taxon>Lachnospirales</taxon>
        <taxon>Lachnospiraceae</taxon>
        <taxon>Bilifractor</taxon>
    </lineage>
</organism>
<feature type="compositionally biased region" description="Low complexity" evidence="2">
    <location>
        <begin position="2695"/>
        <end position="2706"/>
    </location>
</feature>
<protein>
    <recommendedName>
        <fullName evidence="5">DUF7507 domain-containing protein</fullName>
    </recommendedName>
</protein>
<dbReference type="Gene3D" id="2.60.40.4270">
    <property type="entry name" value="Listeria-Bacteroides repeat domain"/>
    <property type="match status" value="5"/>
</dbReference>
<evidence type="ECO:0000259" key="5">
    <source>
        <dbReference type="Pfam" id="PF24346"/>
    </source>
</evidence>
<feature type="compositionally biased region" description="Low complexity" evidence="2">
    <location>
        <begin position="40"/>
        <end position="84"/>
    </location>
</feature>
<keyword evidence="4" id="KW-0732">Signal</keyword>
<comment type="subcellular location">
    <subcellularLocation>
        <location evidence="1">Cell envelope</location>
    </subcellularLocation>
</comment>
<feature type="compositionally biased region" description="Polar residues" evidence="2">
    <location>
        <begin position="556"/>
        <end position="570"/>
    </location>
</feature>
<evidence type="ECO:0000256" key="4">
    <source>
        <dbReference type="SAM" id="SignalP"/>
    </source>
</evidence>
<keyword evidence="3" id="KW-0812">Transmembrane</keyword>
<accession>A0A7X2TN66</accession>
<dbReference type="Pfam" id="PF09479">
    <property type="entry name" value="Flg_new"/>
    <property type="match status" value="5"/>
</dbReference>
<feature type="compositionally biased region" description="Low complexity" evidence="2">
    <location>
        <begin position="95"/>
        <end position="142"/>
    </location>
</feature>
<gene>
    <name evidence="6" type="ORF">FYJ60_02345</name>
</gene>
<dbReference type="Pfam" id="PF24346">
    <property type="entry name" value="DUF7507"/>
    <property type="match status" value="3"/>
</dbReference>
<feature type="domain" description="DUF7507" evidence="5">
    <location>
        <begin position="2694"/>
        <end position="2788"/>
    </location>
</feature>
<evidence type="ECO:0000313" key="6">
    <source>
        <dbReference type="EMBL" id="MST81175.1"/>
    </source>
</evidence>
<feature type="transmembrane region" description="Helical" evidence="3">
    <location>
        <begin position="2823"/>
        <end position="2841"/>
    </location>
</feature>
<feature type="domain" description="DUF7507" evidence="5">
    <location>
        <begin position="2471"/>
        <end position="2568"/>
    </location>
</feature>
<dbReference type="InterPro" id="IPR047589">
    <property type="entry name" value="DUF11_rpt"/>
</dbReference>
<sequence length="2850" mass="304638">MKKRKGTRFLSILLALCVIATTGVISPLHTGAESVDSAPVTEEASQEQTAEASVSPAAEVSSAGTQEAASETEETAAVTEETAAPQDGQQSVSPAAAEETQQQAAAAGSSTDAAASGEDTSSAADGTEAATAEEPAANAAEETPVEEGQEEAVSYPEQSFTGTANNVTVNVYAPEGVFPEGTTMSVTGVSSETAMSIAGEAADSGTEVVDAIGVDITFRDASGQEIEPKDGQSVQVSMSVEAGSALSGDSFSVVHQEDTGAVETVTQEASADGAVFTADAFSIYVITGAGTAQQTPAVETWNFYGADNTTLLSTQSVKNGETIVSPETPEKDGYLFQGWAYSVESAASGMVDVTAFTTRTVDVSIPQTINLYPVFSQKLYVFFTDTYGRVWQTKEGKEGDKISTSDVTLPLGSEKSVTGWYTDSALAGEAVTEVTLDNSDVKLYPKVESGHYLFFSSGEGASYVAPQFVSANAVTAKPADPTRSGYTFVGWSASQNPATADYTFGGNLTENTTVYAVWEAKADTKYTVIYWKQSVNDDKNKNADDSQKTYDYAGSDTRTGTSGQTVSPMRSDQNKGYTGFHYNSSKSVAVTINGDGTTILNVYYDRNTLTIDFYKYSRNWIGGTWTKDDTFTGLYGQTLAQNGYTWPSEYDWYNRSESNRLTFLDAFIFDNLEPYGDATSISLYRYDSSGLYTINHYKQNLDGTYSNTPTNSTNTRTGTFYFSNKYNGFTIDSYYTYGMDRWEPASAGESTEYNSNLYILYRRNSYPLSFYNYNRTAKTESVLYEASLKSYESYVPERPSDLSDEFTFEGWYKDPELTQKFDFNQTMPAGGITLYAKWAEPTYNGTVHLTIDGSGTSTGLTIGYGATISEADMPTVVDADDKTVFQGNDKNTVTLPKDVDWIGWATKDGTQYTAFHFATRIYSDITLYPYYVSKTKYTVTYDVNGGSGTVADSKNYASGAYADIQSGDGVTAPEGKAFLYWNTDKEGNGISYYPGDKLQVTDKVTLYAVYGDPAETTSLTYKTNYPAGSGLEDADKLQSVNESETLQNNASFQALTLTDAGFPVPEGYYFTGWNTEESGSGTSVAAGTKILVDAKGTNTLYAQWEKKQAVVLTVTGKTASVPYDGKEHSVKGYTTAITVDGVAATTLPGNLQLDETKAKDKAASGTDAGTYSIGLVEGDFSITGSDLERYSVTVQVTDGSLAILPRTVTLTSASAKKQYDGTALTAPNVTIGSLGFVNGEVTSITATGSQTAVGTSDNKPIEIVKGTNYKDSNYEITEDYGTLTVTQSTAAFTITAKGAEKTYDGTALTENGYTVTKPQGFEKFEVTAVVSGTITDAGTAYNIVDSYTIKDPSGKDVTRNFTNVTTVKGTLTVKCREVTLHSESKEKEYDGTALTAPAVTTSDPAFVDGEVTDIKAIGTITDVGSVTNTISYTGTEKFKAANYDIKLDEGKLTVSKSSKKITVTAESAEKTYDGTALTNNKYEVDGLPDGFSVSDVTVTGSATNVTDTKSGNNVVTGGKILNAEGKDVTEYFANITRINGTLKILPRQVKLTSATDSKKYDGVPLTNSTVTEGGDKFVSGEVIDLKATGSQTEKGTSNNPISYNTVTGKFRAENYEIEEVIGTLTVYAADTELVLTAPSGTWEYDGTVHSTGNNVTTTWPSADDAAKYTVFATVSGSVKDVADGTVANVIDTSSIKITDSTGKDVTGNFDTSKIKTVNGTLSVYARQVTLTSESAEKPYDGTALTAPDVTVSGSGFVKGEVSNLKATGSALTTDDGEVINTIEWTAGKNFDSRNYTIVKHEGKLKITQNQAVITVTAGSATKVYDGKVLTNSAATVTGLPKGFTATVTVEGSAKKVSDTTTGNNKVAAVKITKDEKDVTNQFANITKKDGTLTITKRPVTLKSESGSKPYDGTALELPKVTITGDGFVDGEIAEGSIKATGSITEVGSVTNSITYSPKLLGNFDEDNYVITKEEGTLSISKAEIAFRVTANNHTWPYDGKAHTDSGYTVTIPDNYKETYGKFTVEAVVEGSVTNVTKKPVANKITNVTVKEKDGLLSKDVTGQFDIDDMILVDGELQISPVKLTLTSDSGTKEYDGTPLELPKVKVEGSIIKTNDKAQITNIRATGSVTGVTTDPIPNTIAYDTSEDFIRDNYVIIMKEGTLTVTKNTKAEIVFTAKDAAKTYDGTPLTEPGVEVKGLPDGFTAQAEAGGSITNVAQTAEGNNPVVKAIILDKDGKNVTDWFKNVTKTAGTLTITPREITLTSADAKKPYDGTPLEKKEVTVTGTHGLADTHTIEYTFTGSQTYVGSSLNTFTYLIKDKEGNVIPASEVTAASKKSSRAAVQDSVQKGNYNITVVYGTLTVTDKVEPGVVVTKNHEEKAYQLGEQIVFEIKVTNIYDTAQTITLTEQDGVVFTGPDTFTDVQPGESVTTSAYHVVNEEDLAKGSYTNTVKAAFKEAEKTWEGTDEEDQFAHLTLAKEVTNAPANGTAYVNGETVNYRITVTNDGTAKLYSLNIADVMTGDEWNNIQSLAPGEKLTFETSWKVTDKDVENGYVRNQAVGNAKDANDNYVRPQPASVQVPVQKAKSSLYVEKTSDKDKAVELGETIHYIIRVVNNGNTPVSDIVVTDEMTGDSWDAGTLKPGEDKTFRTEYVVTEKDILAGSVKNVALADGKDPNGDKPDVTPGEKEDKTVPENSHLTLTKTTTSSPKNRSGYAAGETIRYRIEAVNDGNLTLTDVEVKDPLTGETWKVEKLAPGEKQTFETKYTVTEKDQNAGKVVNEATAKGKTPGSSELIVVPGKTSDPVLPKAAASVTVSNTVQTGDPTQTGAYLAMLFVAAGGILVLARKKKKERRK</sequence>
<feature type="chain" id="PRO_5038688212" description="DUF7507 domain-containing protein" evidence="4">
    <location>
        <begin position="21"/>
        <end position="2850"/>
    </location>
</feature>
<proteinExistence type="predicted"/>
<feature type="compositionally biased region" description="Basic and acidic residues" evidence="2">
    <location>
        <begin position="539"/>
        <end position="548"/>
    </location>
</feature>
<evidence type="ECO:0000256" key="3">
    <source>
        <dbReference type="SAM" id="Phobius"/>
    </source>
</evidence>
<dbReference type="InterPro" id="IPR013378">
    <property type="entry name" value="InlB-like_B-rpt"/>
</dbReference>
<dbReference type="EMBL" id="VUMV01000001">
    <property type="protein sequence ID" value="MST81175.1"/>
    <property type="molecule type" value="Genomic_DNA"/>
</dbReference>
<name>A0A7X2TN66_9FIRM</name>